<evidence type="ECO:0000313" key="1">
    <source>
        <dbReference type="EMBL" id="EAQ12036.1"/>
    </source>
</evidence>
<dbReference type="Proteomes" id="UP000002931">
    <property type="component" value="Unassembled WGS sequence"/>
</dbReference>
<dbReference type="RefSeq" id="WP_008327820.1">
    <property type="nucleotide sequence ID" value="NZ_CH902578.1"/>
</dbReference>
<dbReference type="HOGENOM" id="CLU_077332_0_1_5"/>
<reference evidence="1 2" key="1">
    <citation type="journal article" date="2010" name="J. Bacteriol.">
        <title>Genome sequences of Pelagibaca bermudensis HTCC2601T and Maritimibacter alkaliphilus HTCC2654T, the type strains of two marine Roseobacter genera.</title>
        <authorList>
            <person name="Thrash J.C."/>
            <person name="Cho J.C."/>
            <person name="Ferriera S."/>
            <person name="Johnson J."/>
            <person name="Vergin K.L."/>
            <person name="Giovannoni S.J."/>
        </authorList>
    </citation>
    <scope>NUCLEOTIDE SEQUENCE [LARGE SCALE GENOMIC DNA]</scope>
    <source>
        <strain evidence="1 2">HTCC2654</strain>
    </source>
</reference>
<dbReference type="Pfam" id="PF16264">
    <property type="entry name" value="SatD"/>
    <property type="match status" value="1"/>
</dbReference>
<accession>A3VI37</accession>
<sequence length="219" mass="23777">MENDADIYAVVMGDLVRSEAAPAPEALHAAFNAAVEAANARAADAIVSPLTITLGDEFQGLLGSLAEAARLARHLRFTLMAKGIDCRFVIGQARIETPVNREKAWNMMGPGLARARETLDEKKQGLTYRFTLLEEAMTERLLEAIGAGLAVIERDWTDRQREDIEALLDGQTVEEIAGRRGVTVHSVYKVRSAGDYDAYTMQWAAVEAALDAIDGEGTA</sequence>
<organism evidence="1 2">
    <name type="scientific">Maritimibacter alkaliphilus HTCC2654</name>
    <dbReference type="NCBI Taxonomy" id="314271"/>
    <lineage>
        <taxon>Bacteria</taxon>
        <taxon>Pseudomonadati</taxon>
        <taxon>Pseudomonadota</taxon>
        <taxon>Alphaproteobacteria</taxon>
        <taxon>Rhodobacterales</taxon>
        <taxon>Roseobacteraceae</taxon>
        <taxon>Maritimibacter</taxon>
    </lineage>
</organism>
<dbReference type="InterPro" id="IPR032580">
    <property type="entry name" value="SatD"/>
</dbReference>
<protein>
    <submittedName>
        <fullName evidence="1">Uncharacterized protein</fullName>
    </submittedName>
</protein>
<dbReference type="eggNOG" id="ENOG5032Q8G">
    <property type="taxonomic scope" value="Bacteria"/>
</dbReference>
<proteinExistence type="predicted"/>
<comment type="caution">
    <text evidence="1">The sequence shown here is derived from an EMBL/GenBank/DDBJ whole genome shotgun (WGS) entry which is preliminary data.</text>
</comment>
<dbReference type="EMBL" id="AAMT01000010">
    <property type="protein sequence ID" value="EAQ12036.1"/>
    <property type="molecule type" value="Genomic_DNA"/>
</dbReference>
<evidence type="ECO:0000313" key="2">
    <source>
        <dbReference type="Proteomes" id="UP000002931"/>
    </source>
</evidence>
<gene>
    <name evidence="1" type="ORF">RB2654_01000</name>
</gene>
<dbReference type="AlphaFoldDB" id="A3VI37"/>
<dbReference type="STRING" id="314271.RB2654_01000"/>
<name>A3VI37_9RHOB</name>
<keyword evidence="2" id="KW-1185">Reference proteome</keyword>